<dbReference type="Pfam" id="PF02954">
    <property type="entry name" value="HTH_8"/>
    <property type="match status" value="1"/>
</dbReference>
<reference evidence="7 8" key="1">
    <citation type="journal article" date="2011" name="J. Bacteriol.">
        <title>Genome sequence of Salinisphaera shabanensis, a gammaproteobacterium from the harsh, variable environment of the brine-seawater interface of the Shaban Deep in the Red Sea.</title>
        <authorList>
            <person name="Antunes A."/>
            <person name="Alam I."/>
            <person name="Bajic V.B."/>
            <person name="Stingl U."/>
        </authorList>
    </citation>
    <scope>NUCLEOTIDE SEQUENCE [LARGE SCALE GENOMIC DNA]</scope>
    <source>
        <strain evidence="7 8">E1L3A</strain>
    </source>
</reference>
<dbReference type="Pfam" id="PF01590">
    <property type="entry name" value="GAF"/>
    <property type="match status" value="1"/>
</dbReference>
<dbReference type="SUPFAM" id="SSF46689">
    <property type="entry name" value="Homeodomain-like"/>
    <property type="match status" value="1"/>
</dbReference>
<dbReference type="InterPro" id="IPR003018">
    <property type="entry name" value="GAF"/>
</dbReference>
<dbReference type="Gene3D" id="1.10.8.60">
    <property type="match status" value="1"/>
</dbReference>
<dbReference type="InterPro" id="IPR027417">
    <property type="entry name" value="P-loop_NTPase"/>
</dbReference>
<feature type="domain" description="Sigma-54 factor interaction" evidence="6">
    <location>
        <begin position="333"/>
        <end position="560"/>
    </location>
</feature>
<dbReference type="Pfam" id="PF25601">
    <property type="entry name" value="AAA_lid_14"/>
    <property type="match status" value="1"/>
</dbReference>
<keyword evidence="3" id="KW-0805">Transcription regulation</keyword>
<dbReference type="AlphaFoldDB" id="U2EPD0"/>
<dbReference type="EMBL" id="AFNV02000008">
    <property type="protein sequence ID" value="ERJ19665.1"/>
    <property type="molecule type" value="Genomic_DNA"/>
</dbReference>
<dbReference type="GO" id="GO:0006355">
    <property type="term" value="P:regulation of DNA-templated transcription"/>
    <property type="evidence" value="ECO:0007669"/>
    <property type="project" value="InterPro"/>
</dbReference>
<dbReference type="InterPro" id="IPR002078">
    <property type="entry name" value="Sigma_54_int"/>
</dbReference>
<dbReference type="RefSeq" id="WP_006912931.1">
    <property type="nucleotide sequence ID" value="NZ_AFNV02000008.1"/>
</dbReference>
<evidence type="ECO:0000256" key="4">
    <source>
        <dbReference type="ARBA" id="ARBA00023125"/>
    </source>
</evidence>
<evidence type="ECO:0000313" key="8">
    <source>
        <dbReference type="Proteomes" id="UP000006242"/>
    </source>
</evidence>
<protein>
    <submittedName>
        <fullName evidence="7">Transcriptional regulator protein</fullName>
    </submittedName>
</protein>
<proteinExistence type="predicted"/>
<dbReference type="GO" id="GO:0043565">
    <property type="term" value="F:sequence-specific DNA binding"/>
    <property type="evidence" value="ECO:0007669"/>
    <property type="project" value="InterPro"/>
</dbReference>
<dbReference type="eggNOG" id="COG3284">
    <property type="taxonomic scope" value="Bacteria"/>
</dbReference>
<dbReference type="OrthoDB" id="9804019at2"/>
<dbReference type="SUPFAM" id="SSF52540">
    <property type="entry name" value="P-loop containing nucleoside triphosphate hydrolases"/>
    <property type="match status" value="1"/>
</dbReference>
<dbReference type="Proteomes" id="UP000006242">
    <property type="component" value="Unassembled WGS sequence"/>
</dbReference>
<dbReference type="Pfam" id="PF00158">
    <property type="entry name" value="Sigma54_activat"/>
    <property type="match status" value="1"/>
</dbReference>
<gene>
    <name evidence="7" type="primary">acoR</name>
    <name evidence="7" type="ORF">SSPSH_001435</name>
</gene>
<dbReference type="InterPro" id="IPR003593">
    <property type="entry name" value="AAA+_ATPase"/>
</dbReference>
<organism evidence="7 8">
    <name type="scientific">Salinisphaera shabanensis E1L3A</name>
    <dbReference type="NCBI Taxonomy" id="1033802"/>
    <lineage>
        <taxon>Bacteria</taxon>
        <taxon>Pseudomonadati</taxon>
        <taxon>Pseudomonadota</taxon>
        <taxon>Gammaproteobacteria</taxon>
        <taxon>Salinisphaerales</taxon>
        <taxon>Salinisphaeraceae</taxon>
        <taxon>Salinisphaera</taxon>
    </lineage>
</organism>
<dbReference type="Gene3D" id="3.30.450.40">
    <property type="match status" value="1"/>
</dbReference>
<dbReference type="PANTHER" id="PTHR32071:SF77">
    <property type="entry name" value="TRANSCRIPTIONAL REGULATORY PROTEIN"/>
    <property type="match status" value="1"/>
</dbReference>
<comment type="caution">
    <text evidence="7">The sequence shown here is derived from an EMBL/GenBank/DDBJ whole genome shotgun (WGS) entry which is preliminary data.</text>
</comment>
<dbReference type="PANTHER" id="PTHR32071">
    <property type="entry name" value="TRANSCRIPTIONAL REGULATORY PROTEIN"/>
    <property type="match status" value="1"/>
</dbReference>
<keyword evidence="2" id="KW-0067">ATP-binding</keyword>
<dbReference type="PROSITE" id="PS50045">
    <property type="entry name" value="SIGMA54_INTERACT_4"/>
    <property type="match status" value="1"/>
</dbReference>
<dbReference type="InterPro" id="IPR029016">
    <property type="entry name" value="GAF-like_dom_sf"/>
</dbReference>
<keyword evidence="5" id="KW-0804">Transcription</keyword>
<keyword evidence="4" id="KW-0238">DNA-binding</keyword>
<dbReference type="InterPro" id="IPR025662">
    <property type="entry name" value="Sigma_54_int_dom_ATP-bd_1"/>
</dbReference>
<keyword evidence="8" id="KW-1185">Reference proteome</keyword>
<dbReference type="FunFam" id="3.40.50.300:FF:000006">
    <property type="entry name" value="DNA-binding transcriptional regulator NtrC"/>
    <property type="match status" value="1"/>
</dbReference>
<dbReference type="Gene3D" id="1.10.10.60">
    <property type="entry name" value="Homeodomain-like"/>
    <property type="match status" value="1"/>
</dbReference>
<dbReference type="SMART" id="SM00382">
    <property type="entry name" value="AAA"/>
    <property type="match status" value="1"/>
</dbReference>
<dbReference type="InterPro" id="IPR009057">
    <property type="entry name" value="Homeodomain-like_sf"/>
</dbReference>
<evidence type="ECO:0000256" key="5">
    <source>
        <dbReference type="ARBA" id="ARBA00023163"/>
    </source>
</evidence>
<dbReference type="STRING" id="1033802.SSPSH_001435"/>
<evidence type="ECO:0000259" key="6">
    <source>
        <dbReference type="PROSITE" id="PS50045"/>
    </source>
</evidence>
<evidence type="ECO:0000313" key="7">
    <source>
        <dbReference type="EMBL" id="ERJ19665.1"/>
    </source>
</evidence>
<dbReference type="SUPFAM" id="SSF55781">
    <property type="entry name" value="GAF domain-like"/>
    <property type="match status" value="1"/>
</dbReference>
<dbReference type="CDD" id="cd00009">
    <property type="entry name" value="AAA"/>
    <property type="match status" value="1"/>
</dbReference>
<keyword evidence="1" id="KW-0547">Nucleotide-binding</keyword>
<dbReference type="PROSITE" id="PS00675">
    <property type="entry name" value="SIGMA54_INTERACT_1"/>
    <property type="match status" value="1"/>
</dbReference>
<dbReference type="InterPro" id="IPR058031">
    <property type="entry name" value="AAA_lid_NorR"/>
</dbReference>
<accession>U2EPD0</accession>
<evidence type="ECO:0000256" key="1">
    <source>
        <dbReference type="ARBA" id="ARBA00022741"/>
    </source>
</evidence>
<evidence type="ECO:0000256" key="2">
    <source>
        <dbReference type="ARBA" id="ARBA00022840"/>
    </source>
</evidence>
<dbReference type="PROSITE" id="PS00676">
    <property type="entry name" value="SIGMA54_INTERACT_2"/>
    <property type="match status" value="1"/>
</dbReference>
<dbReference type="PRINTS" id="PR01590">
    <property type="entry name" value="HTHFIS"/>
</dbReference>
<sequence>MVDLATHPSAAIVQRDSADLVAGSWNRCVRDYGLDPARIELDVVSRSQLSAHRDELGDVVSIARGEMDNLAAQIAGSGYALMLTDARGVILYNHVESALRESFRAAGLWDGANWSEWRQGTNGIGTCIVEQRPVVIHCADHFAVRHSGLSCSAAPIRNAAGELLAVLDASSVQCEGTRAGQMHTVALVSMSARLIEKSLFVNAHRESRVLRFHGRPEFVGLIHDGLLAIDDNDCIVAADENAALQLGVDGRGALIGQPIAQVFDIDTGTFAATAHEQDQTVWPLHERLRGRRYYARLTAPARSRRALSLHGGEARSLHIPAQHANRRPGLSELAGADPAMAENVRCAHRVVDRRIAIMLRGETGTGKEVFARAIHEASARAGKPFVAVNCAAIPETLIEAELFGYKPGAFTGASRDGMPGKVLQASGGTLFLDEIGDMPLALQTRLLRVLEEREVVPLGGDTPIALDLNVISATHADLGARVASGDFRSDLYYRLDGITLTLPAVRERADRQALLRAVIASEHDGAAAIRIAEDAMKALVRYDWPGNIRQIRNVMRTALALCEDGLVRLADLPEEITHQAQQSAASTCASDEDSVVSDNPLANAERDALIGALEHNGWNVSRTAAQLATSRNTLYRKMKKHAIEPAQKR</sequence>
<dbReference type="Gene3D" id="3.40.50.300">
    <property type="entry name" value="P-loop containing nucleotide triphosphate hydrolases"/>
    <property type="match status" value="1"/>
</dbReference>
<reference evidence="7 8" key="2">
    <citation type="journal article" date="2013" name="PLoS ONE">
        <title>INDIGO - INtegrated Data Warehouse of MIcrobial GenOmes with Examples from the Red Sea Extremophiles.</title>
        <authorList>
            <person name="Alam I."/>
            <person name="Antunes A."/>
            <person name="Kamau A.A."/>
            <person name="Ba Alawi W."/>
            <person name="Kalkatawi M."/>
            <person name="Stingl U."/>
            <person name="Bajic V.B."/>
        </authorList>
    </citation>
    <scope>NUCLEOTIDE SEQUENCE [LARGE SCALE GENOMIC DNA]</scope>
    <source>
        <strain evidence="7 8">E1L3A</strain>
    </source>
</reference>
<name>U2EPD0_9GAMM</name>
<dbReference type="InterPro" id="IPR002197">
    <property type="entry name" value="HTH_Fis"/>
</dbReference>
<dbReference type="InterPro" id="IPR025943">
    <property type="entry name" value="Sigma_54_int_dom_ATP-bd_2"/>
</dbReference>
<dbReference type="GO" id="GO:0005524">
    <property type="term" value="F:ATP binding"/>
    <property type="evidence" value="ECO:0007669"/>
    <property type="project" value="UniProtKB-KW"/>
</dbReference>
<evidence type="ECO:0000256" key="3">
    <source>
        <dbReference type="ARBA" id="ARBA00023015"/>
    </source>
</evidence>